<gene>
    <name evidence="7" type="ORF">SAMN05428998_102237</name>
</gene>
<dbReference type="RefSeq" id="WP_085121306.1">
    <property type="nucleotide sequence ID" value="NZ_FWZX01000002.1"/>
</dbReference>
<dbReference type="GO" id="GO:0004739">
    <property type="term" value="F:pyruvate dehydrogenase (acetyl-transferring) activity"/>
    <property type="evidence" value="ECO:0007669"/>
    <property type="project" value="UniProtKB-EC"/>
</dbReference>
<evidence type="ECO:0000256" key="3">
    <source>
        <dbReference type="ARBA" id="ARBA00023052"/>
    </source>
</evidence>
<comment type="function">
    <text evidence="4">The pyruvate dehydrogenase complex catalyzes the overall conversion of pyruvate to acetyl-CoA and CO(2). It contains multiple copies of three enzymatic components: pyruvate dehydrogenase (E1), dihydrolipoamide acetyltransferase (E2) and lipoamide dehydrogenase (E3).</text>
</comment>
<keyword evidence="3" id="KW-0786">Thiamine pyrophosphate</keyword>
<keyword evidence="8" id="KW-1185">Reference proteome</keyword>
<accession>A0A1Y6BDI8</accession>
<dbReference type="AlphaFoldDB" id="A0A1Y6BDI8"/>
<dbReference type="GO" id="GO:0006086">
    <property type="term" value="P:pyruvate decarboxylation to acetyl-CoA"/>
    <property type="evidence" value="ECO:0007669"/>
    <property type="project" value="TreeGrafter"/>
</dbReference>
<dbReference type="InterPro" id="IPR029061">
    <property type="entry name" value="THDP-binding"/>
</dbReference>
<evidence type="ECO:0000256" key="4">
    <source>
        <dbReference type="ARBA" id="ARBA00025211"/>
    </source>
</evidence>
<proteinExistence type="predicted"/>
<dbReference type="Gene3D" id="3.40.50.970">
    <property type="match status" value="1"/>
</dbReference>
<comment type="catalytic activity">
    <reaction evidence="5">
        <text>N(6)-[(R)-lipoyl]-L-lysyl-[protein] + pyruvate + H(+) = N(6)-[(R)-S(8)-acetyldihydrolipoyl]-L-lysyl-[protein] + CO2</text>
        <dbReference type="Rhea" id="RHEA:19189"/>
        <dbReference type="Rhea" id="RHEA-COMP:10474"/>
        <dbReference type="Rhea" id="RHEA-COMP:10478"/>
        <dbReference type="ChEBI" id="CHEBI:15361"/>
        <dbReference type="ChEBI" id="CHEBI:15378"/>
        <dbReference type="ChEBI" id="CHEBI:16526"/>
        <dbReference type="ChEBI" id="CHEBI:83099"/>
        <dbReference type="ChEBI" id="CHEBI:83111"/>
        <dbReference type="EC" id="1.2.4.1"/>
    </reaction>
</comment>
<dbReference type="SUPFAM" id="SSF52518">
    <property type="entry name" value="Thiamin diphosphate-binding fold (THDP-binding)"/>
    <property type="match status" value="1"/>
</dbReference>
<dbReference type="PANTHER" id="PTHR11516">
    <property type="entry name" value="PYRUVATE DEHYDROGENASE E1 COMPONENT, ALPHA SUBUNIT BACTERIAL AND ORGANELLAR"/>
    <property type="match status" value="1"/>
</dbReference>
<evidence type="ECO:0000256" key="2">
    <source>
        <dbReference type="ARBA" id="ARBA00023002"/>
    </source>
</evidence>
<comment type="cofactor">
    <cofactor evidence="1">
        <name>thiamine diphosphate</name>
        <dbReference type="ChEBI" id="CHEBI:58937"/>
    </cofactor>
</comment>
<dbReference type="InterPro" id="IPR001017">
    <property type="entry name" value="DH_E1"/>
</dbReference>
<organism evidence="7 8">
    <name type="scientific">Tistlia consotensis USBA 355</name>
    <dbReference type="NCBI Taxonomy" id="560819"/>
    <lineage>
        <taxon>Bacteria</taxon>
        <taxon>Pseudomonadati</taxon>
        <taxon>Pseudomonadota</taxon>
        <taxon>Alphaproteobacteria</taxon>
        <taxon>Rhodospirillales</taxon>
        <taxon>Rhodovibrionaceae</taxon>
        <taxon>Tistlia</taxon>
    </lineage>
</organism>
<dbReference type="CDD" id="cd02000">
    <property type="entry name" value="TPP_E1_PDC_ADC_BCADC"/>
    <property type="match status" value="1"/>
</dbReference>
<evidence type="ECO:0000259" key="6">
    <source>
        <dbReference type="Pfam" id="PF00676"/>
    </source>
</evidence>
<keyword evidence="7" id="KW-0670">Pyruvate</keyword>
<keyword evidence="2" id="KW-0560">Oxidoreductase</keyword>
<evidence type="ECO:0000256" key="1">
    <source>
        <dbReference type="ARBA" id="ARBA00001964"/>
    </source>
</evidence>
<dbReference type="EMBL" id="FWZX01000002">
    <property type="protein sequence ID" value="SME99036.1"/>
    <property type="molecule type" value="Genomic_DNA"/>
</dbReference>
<protein>
    <submittedName>
        <fullName evidence="7">Pyruvate dehydrogenase E1 component alpha subunit</fullName>
    </submittedName>
</protein>
<evidence type="ECO:0000256" key="5">
    <source>
        <dbReference type="ARBA" id="ARBA00051231"/>
    </source>
</evidence>
<dbReference type="Pfam" id="PF00676">
    <property type="entry name" value="E1_dh"/>
    <property type="match status" value="1"/>
</dbReference>
<dbReference type="Proteomes" id="UP000192917">
    <property type="component" value="Unassembled WGS sequence"/>
</dbReference>
<dbReference type="STRING" id="560819.SAMN05428998_102237"/>
<sequence>MTSASAASAGSAAALANGPDPELLWRLYRLMLYVRLVEEKIVALYPEQQMRCPVHLSIGQEAPAAGVAAALRPGDQAMSGHRSHGHYLAMDADLDGMFAEIYGKAPGCARGRGGSMHLIDRAKGFLGAVPIVGSTIPIAAGAAFTSKLRGDGKVTVIYLGDGAAETGVFHETLNFAALKKLPLLFVCENNLYSVYSPMEVRQPLGRPIAGIARAHGVATWEGDGNDAVAVWQMASEAVEACRAGHGPAFLELATYRWREHCGPNFDNDIGYRTVEEYETWRARDPLARHKALLQDRLGADDAAFAALEGELQARIDAAVAKAKAAAFPVDTLSPEDCYA</sequence>
<evidence type="ECO:0000313" key="7">
    <source>
        <dbReference type="EMBL" id="SME99036.1"/>
    </source>
</evidence>
<reference evidence="7 8" key="1">
    <citation type="submission" date="2017-04" db="EMBL/GenBank/DDBJ databases">
        <authorList>
            <person name="Afonso C.L."/>
            <person name="Miller P.J."/>
            <person name="Scott M.A."/>
            <person name="Spackman E."/>
            <person name="Goraichik I."/>
            <person name="Dimitrov K.M."/>
            <person name="Suarez D.L."/>
            <person name="Swayne D.E."/>
        </authorList>
    </citation>
    <scope>NUCLEOTIDE SEQUENCE [LARGE SCALE GENOMIC DNA]</scope>
    <source>
        <strain evidence="7 8">USBA 355</strain>
    </source>
</reference>
<dbReference type="InterPro" id="IPR050642">
    <property type="entry name" value="PDH_E1_Alpha_Subunit"/>
</dbReference>
<feature type="domain" description="Dehydrogenase E1 component" evidence="6">
    <location>
        <begin position="29"/>
        <end position="326"/>
    </location>
</feature>
<dbReference type="PANTHER" id="PTHR11516:SF60">
    <property type="entry name" value="PYRUVATE DEHYDROGENASE E1 COMPONENT SUBUNIT ALPHA"/>
    <property type="match status" value="1"/>
</dbReference>
<name>A0A1Y6BDI8_9PROT</name>
<evidence type="ECO:0000313" key="8">
    <source>
        <dbReference type="Proteomes" id="UP000192917"/>
    </source>
</evidence>